<sequence>MSTPTVLFVHAHPDDESIATGGTLARLVRAGARVVLLTATRGEGGEVIGEELAHLEGEREALAAHRENELAAAMRILGVRDHRFLGDPGDGAPVFRGDQGGDLPARRFEDSGMVWGADGHAHAPDSMPDAALCAADLGLVAMYVWEVIEDVRPDLVITYAADGGYGHPDHRRVHEATLAALLTRVRSGHSVPQLLTIVNPAEAVEERFDSSAPGFSLTGFAAAEKASTIADDVPVAVVEDVEEVIGLKAQAMAAHATQIMVAGEFFALSNGVGQRIDRREHFALVDVRADGAPALALPGAPFSDVLDLLPAPAPGLGVPIRTREGQGAADRAADRVSSAGAPTAAAAPASGAGAPGDGTASGAAGGSSAGVASSGRADARGNLADESWKATLGGVLHGLVIGLVVGVLGSFQHLNAFVWHVGEGGVIVPWGLVLALVLAVVGLWHMSVLYRSTIVTVITAAAISGVAYALAQPSLWPGADLVVTGSLRSLVWLFAPMIAGAVFVFATPGRRAGRTGAQRGPADAEQDSSTGR</sequence>
<feature type="region of interest" description="Disordered" evidence="2">
    <location>
        <begin position="327"/>
        <end position="367"/>
    </location>
</feature>
<dbReference type="InterPro" id="IPR003737">
    <property type="entry name" value="GlcNAc_PI_deacetylase-related"/>
</dbReference>
<evidence type="ECO:0000313" key="5">
    <source>
        <dbReference type="Proteomes" id="UP001500984"/>
    </source>
</evidence>
<evidence type="ECO:0000256" key="2">
    <source>
        <dbReference type="SAM" id="MobiDB-lite"/>
    </source>
</evidence>
<evidence type="ECO:0008006" key="6">
    <source>
        <dbReference type="Google" id="ProtNLM"/>
    </source>
</evidence>
<dbReference type="PANTHER" id="PTHR12993">
    <property type="entry name" value="N-ACETYLGLUCOSAMINYL-PHOSPHATIDYLINOSITOL DE-N-ACETYLASE-RELATED"/>
    <property type="match status" value="1"/>
</dbReference>
<name>A0ABN2WDA7_9MICO</name>
<dbReference type="RefSeq" id="WP_344334573.1">
    <property type="nucleotide sequence ID" value="NZ_BAAAPZ010000002.1"/>
</dbReference>
<feature type="compositionally biased region" description="Low complexity" evidence="2">
    <location>
        <begin position="512"/>
        <end position="521"/>
    </location>
</feature>
<protein>
    <recommendedName>
        <fullName evidence="6">N-acetyl-1-D-myo-inositol-2-amino-2-deoxy-alpha-D-glucopyranoside deacetylase</fullName>
    </recommendedName>
</protein>
<organism evidence="4 5">
    <name type="scientific">Brevibacterium salitolerans</name>
    <dbReference type="NCBI Taxonomy" id="1403566"/>
    <lineage>
        <taxon>Bacteria</taxon>
        <taxon>Bacillati</taxon>
        <taxon>Actinomycetota</taxon>
        <taxon>Actinomycetes</taxon>
        <taxon>Micrococcales</taxon>
        <taxon>Brevibacteriaceae</taxon>
        <taxon>Brevibacterium</taxon>
    </lineage>
</organism>
<gene>
    <name evidence="4" type="ORF">GCM10009823_02990</name>
</gene>
<accession>A0ABN2WDA7</accession>
<keyword evidence="5" id="KW-1185">Reference proteome</keyword>
<dbReference type="Pfam" id="PF02585">
    <property type="entry name" value="PIG-L"/>
    <property type="match status" value="1"/>
</dbReference>
<reference evidence="4 5" key="1">
    <citation type="journal article" date="2019" name="Int. J. Syst. Evol. Microbiol.">
        <title>The Global Catalogue of Microorganisms (GCM) 10K type strain sequencing project: providing services to taxonomists for standard genome sequencing and annotation.</title>
        <authorList>
            <consortium name="The Broad Institute Genomics Platform"/>
            <consortium name="The Broad Institute Genome Sequencing Center for Infectious Disease"/>
            <person name="Wu L."/>
            <person name="Ma J."/>
        </authorList>
    </citation>
    <scope>NUCLEOTIDE SEQUENCE [LARGE SCALE GENOMIC DNA]</scope>
    <source>
        <strain evidence="4 5">JCM 15900</strain>
    </source>
</reference>
<dbReference type="Proteomes" id="UP001500984">
    <property type="component" value="Unassembled WGS sequence"/>
</dbReference>
<feature type="transmembrane region" description="Helical" evidence="3">
    <location>
        <begin position="390"/>
        <end position="411"/>
    </location>
</feature>
<evidence type="ECO:0000313" key="4">
    <source>
        <dbReference type="EMBL" id="GAA2088120.1"/>
    </source>
</evidence>
<keyword evidence="3" id="KW-1133">Transmembrane helix</keyword>
<keyword evidence="3" id="KW-0812">Transmembrane</keyword>
<keyword evidence="3" id="KW-0472">Membrane</keyword>
<evidence type="ECO:0000256" key="3">
    <source>
        <dbReference type="SAM" id="Phobius"/>
    </source>
</evidence>
<feature type="transmembrane region" description="Helical" evidence="3">
    <location>
        <begin position="417"/>
        <end position="441"/>
    </location>
</feature>
<feature type="region of interest" description="Disordered" evidence="2">
    <location>
        <begin position="512"/>
        <end position="532"/>
    </location>
</feature>
<dbReference type="PANTHER" id="PTHR12993:SF26">
    <property type="entry name" value="1D-MYO-INOSITOL 2-ACETAMIDO-2-DEOXY-ALPHA-D-GLUCOPYRANOSIDE DEACETYLASE"/>
    <property type="match status" value="1"/>
</dbReference>
<keyword evidence="1" id="KW-0862">Zinc</keyword>
<dbReference type="SUPFAM" id="SSF102588">
    <property type="entry name" value="LmbE-like"/>
    <property type="match status" value="1"/>
</dbReference>
<proteinExistence type="predicted"/>
<dbReference type="InterPro" id="IPR024078">
    <property type="entry name" value="LmbE-like_dom_sf"/>
</dbReference>
<dbReference type="Gene3D" id="3.40.50.10320">
    <property type="entry name" value="LmbE-like"/>
    <property type="match status" value="1"/>
</dbReference>
<feature type="transmembrane region" description="Helical" evidence="3">
    <location>
        <begin position="448"/>
        <end position="470"/>
    </location>
</feature>
<feature type="transmembrane region" description="Helical" evidence="3">
    <location>
        <begin position="490"/>
        <end position="509"/>
    </location>
</feature>
<feature type="compositionally biased region" description="Low complexity" evidence="2">
    <location>
        <begin position="327"/>
        <end position="362"/>
    </location>
</feature>
<dbReference type="EMBL" id="BAAAPZ010000002">
    <property type="protein sequence ID" value="GAA2088120.1"/>
    <property type="molecule type" value="Genomic_DNA"/>
</dbReference>
<evidence type="ECO:0000256" key="1">
    <source>
        <dbReference type="ARBA" id="ARBA00022833"/>
    </source>
</evidence>
<comment type="caution">
    <text evidence="4">The sequence shown here is derived from an EMBL/GenBank/DDBJ whole genome shotgun (WGS) entry which is preliminary data.</text>
</comment>